<dbReference type="InterPro" id="IPR020846">
    <property type="entry name" value="MFS_dom"/>
</dbReference>
<evidence type="ECO:0000259" key="8">
    <source>
        <dbReference type="PROSITE" id="PS50850"/>
    </source>
</evidence>
<feature type="compositionally biased region" description="Basic and acidic residues" evidence="6">
    <location>
        <begin position="422"/>
        <end position="432"/>
    </location>
</feature>
<feature type="transmembrane region" description="Helical" evidence="7">
    <location>
        <begin position="230"/>
        <end position="251"/>
    </location>
</feature>
<evidence type="ECO:0000256" key="5">
    <source>
        <dbReference type="ARBA" id="ARBA00023136"/>
    </source>
</evidence>
<feature type="transmembrane region" description="Helical" evidence="7">
    <location>
        <begin position="24"/>
        <end position="46"/>
    </location>
</feature>
<dbReference type="AlphaFoldDB" id="A0A4Y6UPZ3"/>
<dbReference type="InterPro" id="IPR050327">
    <property type="entry name" value="Proton-linked_MCT"/>
</dbReference>
<keyword evidence="10" id="KW-1185">Reference proteome</keyword>
<proteinExistence type="predicted"/>
<feature type="transmembrane region" description="Helical" evidence="7">
    <location>
        <begin position="383"/>
        <end position="401"/>
    </location>
</feature>
<dbReference type="KEGG" id="saca:FFV09_01865"/>
<dbReference type="SUPFAM" id="SSF103473">
    <property type="entry name" value="MFS general substrate transporter"/>
    <property type="match status" value="1"/>
</dbReference>
<feature type="transmembrane region" description="Helical" evidence="7">
    <location>
        <begin position="115"/>
        <end position="135"/>
    </location>
</feature>
<evidence type="ECO:0000256" key="2">
    <source>
        <dbReference type="ARBA" id="ARBA00022448"/>
    </source>
</evidence>
<dbReference type="GO" id="GO:0022857">
    <property type="term" value="F:transmembrane transporter activity"/>
    <property type="evidence" value="ECO:0007669"/>
    <property type="project" value="InterPro"/>
</dbReference>
<gene>
    <name evidence="9" type="ORF">FFV09_01865</name>
</gene>
<accession>A0A4Y6UPZ3</accession>
<dbReference type="InterPro" id="IPR011701">
    <property type="entry name" value="MFS"/>
</dbReference>
<feature type="region of interest" description="Disordered" evidence="6">
    <location>
        <begin position="422"/>
        <end position="442"/>
    </location>
</feature>
<dbReference type="Proteomes" id="UP000316968">
    <property type="component" value="Chromosome"/>
</dbReference>
<feature type="domain" description="Major facilitator superfamily (MFS) profile" evidence="8">
    <location>
        <begin position="22"/>
        <end position="406"/>
    </location>
</feature>
<dbReference type="GO" id="GO:0005886">
    <property type="term" value="C:plasma membrane"/>
    <property type="evidence" value="ECO:0007669"/>
    <property type="project" value="UniProtKB-SubCell"/>
</dbReference>
<feature type="transmembrane region" description="Helical" evidence="7">
    <location>
        <begin position="179"/>
        <end position="199"/>
    </location>
</feature>
<keyword evidence="4 7" id="KW-1133">Transmembrane helix</keyword>
<dbReference type="PANTHER" id="PTHR11360">
    <property type="entry name" value="MONOCARBOXYLATE TRANSPORTER"/>
    <property type="match status" value="1"/>
</dbReference>
<evidence type="ECO:0000256" key="7">
    <source>
        <dbReference type="SAM" id="Phobius"/>
    </source>
</evidence>
<evidence type="ECO:0000313" key="9">
    <source>
        <dbReference type="EMBL" id="QDH19719.1"/>
    </source>
</evidence>
<keyword evidence="5 7" id="KW-0472">Membrane</keyword>
<evidence type="ECO:0000256" key="6">
    <source>
        <dbReference type="SAM" id="MobiDB-lite"/>
    </source>
</evidence>
<reference evidence="9 10" key="1">
    <citation type="submission" date="2019-06" db="EMBL/GenBank/DDBJ databases">
        <title>Saccharibacillus brassicae sp. nov., an endophytic bacterium isolated from Chinese cabbage seeds (Brassica pekinensis).</title>
        <authorList>
            <person name="Jiang L."/>
            <person name="Lee J."/>
            <person name="Kim S.W."/>
        </authorList>
    </citation>
    <scope>NUCLEOTIDE SEQUENCE [LARGE SCALE GENOMIC DNA]</scope>
    <source>
        <strain evidence="10">KCTC 43072 / ATSA2</strain>
    </source>
</reference>
<dbReference type="FunFam" id="1.20.1250.20:FF:000194">
    <property type="entry name" value="Inner membrane protein yhjX"/>
    <property type="match status" value="1"/>
</dbReference>
<evidence type="ECO:0000256" key="1">
    <source>
        <dbReference type="ARBA" id="ARBA00004651"/>
    </source>
</evidence>
<dbReference type="PANTHER" id="PTHR11360:SF317">
    <property type="entry name" value="MAJOR FACILITATOR SUPERFAMILY (MFS) PROFILE DOMAIN-CONTAINING PROTEIN-RELATED"/>
    <property type="match status" value="1"/>
</dbReference>
<comment type="subcellular location">
    <subcellularLocation>
        <location evidence="1">Cell membrane</location>
        <topology evidence="1">Multi-pass membrane protein</topology>
    </subcellularLocation>
</comment>
<protein>
    <submittedName>
        <fullName evidence="9">OFA family MFS transporter</fullName>
    </submittedName>
</protein>
<evidence type="ECO:0000256" key="4">
    <source>
        <dbReference type="ARBA" id="ARBA00022989"/>
    </source>
</evidence>
<dbReference type="PROSITE" id="PS50850">
    <property type="entry name" value="MFS"/>
    <property type="match status" value="1"/>
</dbReference>
<dbReference type="OrthoDB" id="9793415at2"/>
<feature type="transmembrane region" description="Helical" evidence="7">
    <location>
        <begin position="147"/>
        <end position="167"/>
    </location>
</feature>
<dbReference type="EMBL" id="CP041217">
    <property type="protein sequence ID" value="QDH19719.1"/>
    <property type="molecule type" value="Genomic_DNA"/>
</dbReference>
<keyword evidence="2" id="KW-0813">Transport</keyword>
<feature type="transmembrane region" description="Helical" evidence="7">
    <location>
        <begin position="320"/>
        <end position="343"/>
    </location>
</feature>
<dbReference type="Gene3D" id="1.20.1250.20">
    <property type="entry name" value="MFS general substrate transporter like domains"/>
    <property type="match status" value="2"/>
</dbReference>
<feature type="transmembrane region" description="Helical" evidence="7">
    <location>
        <begin position="91"/>
        <end position="109"/>
    </location>
</feature>
<evidence type="ECO:0000313" key="10">
    <source>
        <dbReference type="Proteomes" id="UP000316968"/>
    </source>
</evidence>
<dbReference type="Pfam" id="PF07690">
    <property type="entry name" value="MFS_1"/>
    <property type="match status" value="2"/>
</dbReference>
<name>A0A4Y6UPZ3_SACBS</name>
<dbReference type="FunFam" id="1.20.1250.20:FF:000166">
    <property type="entry name" value="Inner membrane protein YhjX"/>
    <property type="match status" value="1"/>
</dbReference>
<dbReference type="InterPro" id="IPR036259">
    <property type="entry name" value="MFS_trans_sf"/>
</dbReference>
<feature type="transmembrane region" description="Helical" evidence="7">
    <location>
        <begin position="58"/>
        <end position="79"/>
    </location>
</feature>
<feature type="transmembrane region" description="Helical" evidence="7">
    <location>
        <begin position="355"/>
        <end position="377"/>
    </location>
</feature>
<evidence type="ECO:0000256" key="3">
    <source>
        <dbReference type="ARBA" id="ARBA00022692"/>
    </source>
</evidence>
<dbReference type="CDD" id="cd17353">
    <property type="entry name" value="MFS_OFA_like"/>
    <property type="match status" value="1"/>
</dbReference>
<keyword evidence="3 7" id="KW-0812">Transmembrane</keyword>
<sequence>MKTLTASSSPTSAPDSALPKVNRLWIVIGTIIVQMGLGTIYTWSLFNQPLADKFGWELGSTAMTFSITSFALAFATLFSGKLQDKFGIRRLIAASGILLGVGLMLSSQVTSIGMLYVVAGLVVGYADGTAYMTSLSNLIKWFPKHKGLMSGVSVGAYGTGSLIFKYINGAMIESRGVSQAFLIWGIIVLTMVVLGSLLVREASMNASPVSASGVRAKDYTVKEMLKTKQAYLLFVVFFTACMSGLYLIGSVKDIGVRLAGLDVTTAANAVAMIAIFNTAGRLILGPLSDKVGRLRVVSGALLVTFAAVMVLSFATLTYPLFFASVAAIAFCFGGNITVFPAIVSDFFGLKNQGKNYGVIYQGFGLGALSASFIAALLGGFKPTFLVIGALCAISFLIAMLVKAPKSGTPVLAEAASETEAQIKEPQGKEAKGMRLNPQTKGI</sequence>
<feature type="transmembrane region" description="Helical" evidence="7">
    <location>
        <begin position="296"/>
        <end position="314"/>
    </location>
</feature>
<feature type="transmembrane region" description="Helical" evidence="7">
    <location>
        <begin position="263"/>
        <end position="284"/>
    </location>
</feature>
<organism evidence="9 10">
    <name type="scientific">Saccharibacillus brassicae</name>
    <dbReference type="NCBI Taxonomy" id="2583377"/>
    <lineage>
        <taxon>Bacteria</taxon>
        <taxon>Bacillati</taxon>
        <taxon>Bacillota</taxon>
        <taxon>Bacilli</taxon>
        <taxon>Bacillales</taxon>
        <taxon>Paenibacillaceae</taxon>
        <taxon>Saccharibacillus</taxon>
    </lineage>
</organism>